<protein>
    <submittedName>
        <fullName evidence="1">Uncharacterized protein</fullName>
    </submittedName>
</protein>
<evidence type="ECO:0000313" key="2">
    <source>
        <dbReference type="Proteomes" id="UP000325122"/>
    </source>
</evidence>
<comment type="caution">
    <text evidence="1">The sequence shown here is derived from an EMBL/GenBank/DDBJ whole genome shotgun (WGS) entry which is preliminary data.</text>
</comment>
<dbReference type="EMBL" id="VWOJ01000003">
    <property type="protein sequence ID" value="KAA5802320.1"/>
    <property type="molecule type" value="Genomic_DNA"/>
</dbReference>
<keyword evidence="2" id="KW-1185">Reference proteome</keyword>
<dbReference type="RefSeq" id="WP_150023570.1">
    <property type="nucleotide sequence ID" value="NZ_VWOJ01000003.1"/>
</dbReference>
<proteinExistence type="predicted"/>
<organism evidence="1 2">
    <name type="scientific">Alkalicaulis satelles</name>
    <dbReference type="NCBI Taxonomy" id="2609175"/>
    <lineage>
        <taxon>Bacteria</taxon>
        <taxon>Pseudomonadati</taxon>
        <taxon>Pseudomonadota</taxon>
        <taxon>Alphaproteobacteria</taxon>
        <taxon>Maricaulales</taxon>
        <taxon>Maricaulaceae</taxon>
        <taxon>Alkalicaulis</taxon>
    </lineage>
</organism>
<dbReference type="AlphaFoldDB" id="A0A5M6ZDM9"/>
<accession>A0A5M6ZDM9</accession>
<dbReference type="Proteomes" id="UP000325122">
    <property type="component" value="Unassembled WGS sequence"/>
</dbReference>
<evidence type="ECO:0000313" key="1">
    <source>
        <dbReference type="EMBL" id="KAA5802320.1"/>
    </source>
</evidence>
<gene>
    <name evidence="1" type="ORF">F1654_10865</name>
</gene>
<reference evidence="1 2" key="1">
    <citation type="submission" date="2019-09" db="EMBL/GenBank/DDBJ databases">
        <authorList>
            <person name="Kevbrin V."/>
            <person name="Grouzdev D.S."/>
        </authorList>
    </citation>
    <scope>NUCLEOTIDE SEQUENCE [LARGE SCALE GENOMIC DNA]</scope>
    <source>
        <strain evidence="1 2">G-192</strain>
    </source>
</reference>
<sequence>MILFWRQGLLTGPLVCLTLIISCIASFRAAYAAQRGAELVVEAQPGQRPMLAADINGHPVRLLVAPDGPRFILLNPEAANRLGLRSNPVLSLGVRLDIQGDVTRGRTGRARILPHGGRAFRQRVVWFEDTVMADGADGVIGVAALQNIDRLIMVFHDPERPAHAPMTVSRFEGRRGLEWVGQARSYGLPFEISFSVSRPSSLERSTAMALEDRSLIAQPEEALVFASFWFIEQALAFEHRNTGFELQGLSPASILRFAQRGEIEAHHARVEYERRYGPIDRITVRAPGARRADDPYRITIGSDVLLDCWRLEFDFSSASIVTRCPDRSGTLTEGGQP</sequence>
<dbReference type="PROSITE" id="PS51257">
    <property type="entry name" value="PROKAR_LIPOPROTEIN"/>
    <property type="match status" value="1"/>
</dbReference>
<name>A0A5M6ZDM9_9PROT</name>